<proteinExistence type="predicted"/>
<organism evidence="1 2">
    <name type="scientific">Urochloa decumbens</name>
    <dbReference type="NCBI Taxonomy" id="240449"/>
    <lineage>
        <taxon>Eukaryota</taxon>
        <taxon>Viridiplantae</taxon>
        <taxon>Streptophyta</taxon>
        <taxon>Embryophyta</taxon>
        <taxon>Tracheophyta</taxon>
        <taxon>Spermatophyta</taxon>
        <taxon>Magnoliopsida</taxon>
        <taxon>Liliopsida</taxon>
        <taxon>Poales</taxon>
        <taxon>Poaceae</taxon>
        <taxon>PACMAD clade</taxon>
        <taxon>Panicoideae</taxon>
        <taxon>Panicodae</taxon>
        <taxon>Paniceae</taxon>
        <taxon>Melinidinae</taxon>
        <taxon>Urochloa</taxon>
    </lineage>
</organism>
<accession>A0ABC8WYD5</accession>
<keyword evidence="2" id="KW-1185">Reference proteome</keyword>
<dbReference type="Proteomes" id="UP001497457">
    <property type="component" value="Chromosome 13rd"/>
</dbReference>
<dbReference type="PANTHER" id="PTHR33443:SF38">
    <property type="entry name" value="EXPRESSED PROTEIN"/>
    <property type="match status" value="1"/>
</dbReference>
<gene>
    <name evidence="1" type="ORF">URODEC1_LOCUS18357</name>
</gene>
<dbReference type="EMBL" id="OZ075123">
    <property type="protein sequence ID" value="CAL4917086.1"/>
    <property type="molecule type" value="Genomic_DNA"/>
</dbReference>
<sequence>MAPVGVVVDISSDEEDFLIEDALKPLDPVEWTADLFDVDDDATGDDLDDLMIMSEISAPPLLQRTAKPDDLVVMSELPSLPMPQKKANADVGCDGDDDDCVVLDGDPDKAVTVADEEGSAGDGSGDELQIVAEKGEIACRDFPHSRHLCSNLPFSATSHVKHCVMCHCFVCDTPAPCKYWGNSTSANDHCHATDKESKWKLMRQVFRGIHLPASGPEKLQNDLYSTMASPRQQPVQCHVAVPQSPPSSVLHVGRPPFAIQNPLLNEGSQNQQRHHSVRVSLSLGGTVSSPRAGRGTCNARVAQNAHSRAIFKRAGAVSPGFASTNASQFGSAGPDNSLMHQALPHVPQPVQVAPTTNAFPGTAQNNHFQRSFSAPIAYQVQQGQPATYYQVATNGMDAIEPQLSRCTSLITERAQCRAEPVTDVCTKSWEDILASVASDLGVADYNISTAHSPHVMNSQPVHSTENQSVAAMENLASSHMHDLSSHTTVSNVLANGPLDTTENWDRLVSESLVPNEAHLNDSSSASADVLSVEAATHQLEVSSLESTDILFELDWS</sequence>
<reference evidence="1" key="1">
    <citation type="submission" date="2024-10" db="EMBL/GenBank/DDBJ databases">
        <authorList>
            <person name="Ryan C."/>
        </authorList>
    </citation>
    <scope>NUCLEOTIDE SEQUENCE [LARGE SCALE GENOMIC DNA]</scope>
</reference>
<evidence type="ECO:0008006" key="3">
    <source>
        <dbReference type="Google" id="ProtNLM"/>
    </source>
</evidence>
<dbReference type="PANTHER" id="PTHR33443">
    <property type="entry name" value="ZGC:112980"/>
    <property type="match status" value="1"/>
</dbReference>
<dbReference type="AlphaFoldDB" id="A0ABC8WYD5"/>
<evidence type="ECO:0000313" key="2">
    <source>
        <dbReference type="Proteomes" id="UP001497457"/>
    </source>
</evidence>
<name>A0ABC8WYD5_9POAL</name>
<dbReference type="InterPro" id="IPR053234">
    <property type="entry name" value="RPM1_Interactor"/>
</dbReference>
<protein>
    <recommendedName>
        <fullName evidence="3">RPM1 interacting protein 13</fullName>
    </recommendedName>
</protein>
<evidence type="ECO:0000313" key="1">
    <source>
        <dbReference type="EMBL" id="CAL4917086.1"/>
    </source>
</evidence>